<dbReference type="InterPro" id="IPR036961">
    <property type="entry name" value="Kinesin_motor_dom_sf"/>
</dbReference>
<dbReference type="PRINTS" id="PR00380">
    <property type="entry name" value="KINESINHEAVY"/>
</dbReference>
<comment type="similarity">
    <text evidence="12 14">Belongs to the TRAFAC class myosin-kinesin ATPase superfamily. Kinesin family.</text>
</comment>
<proteinExistence type="inferred from homology"/>
<evidence type="ECO:0000256" key="15">
    <source>
        <dbReference type="SAM" id="MobiDB-lite"/>
    </source>
</evidence>
<keyword evidence="14" id="KW-0493">Microtubule</keyword>
<evidence type="ECO:0000256" key="6">
    <source>
        <dbReference type="ARBA" id="ARBA00022840"/>
    </source>
</evidence>
<dbReference type="InterPro" id="IPR001752">
    <property type="entry name" value="Kinesin_motor_dom"/>
</dbReference>
<keyword evidence="8" id="KW-0206">Cytoskeleton</keyword>
<evidence type="ECO:0000256" key="10">
    <source>
        <dbReference type="ARBA" id="ARBA00036698"/>
    </source>
</evidence>
<dbReference type="InterPro" id="IPR002498">
    <property type="entry name" value="PInositol-4-P-4/5-kinase_core"/>
</dbReference>
<dbReference type="PANTHER" id="PTHR47969">
    <property type="entry name" value="CHROMOSOME-ASSOCIATED KINESIN KIF4A-RELATED"/>
    <property type="match status" value="1"/>
</dbReference>
<dbReference type="InterPro" id="IPR019821">
    <property type="entry name" value="Kinesin_motor_CS"/>
</dbReference>
<evidence type="ECO:0000256" key="14">
    <source>
        <dbReference type="RuleBase" id="RU000394"/>
    </source>
</evidence>
<feature type="domain" description="PIPK" evidence="17">
    <location>
        <begin position="28"/>
        <end position="401"/>
    </location>
</feature>
<dbReference type="EMBL" id="KZ270019">
    <property type="protein sequence ID" value="OZC07861.1"/>
    <property type="molecule type" value="Genomic_DNA"/>
</dbReference>
<dbReference type="FunFam" id="3.40.850.10:FF:000082">
    <property type="entry name" value="OSM3-like kinesin"/>
    <property type="match status" value="1"/>
</dbReference>
<dbReference type="InterPro" id="IPR027484">
    <property type="entry name" value="PInositol-4-P-5-kinase_N"/>
</dbReference>
<dbReference type="GO" id="GO:0016309">
    <property type="term" value="F:1-phosphatidylinositol-5-phosphate 4-kinase activity"/>
    <property type="evidence" value="ECO:0007669"/>
    <property type="project" value="UniProtKB-EC"/>
</dbReference>
<dbReference type="SUPFAM" id="SSF56104">
    <property type="entry name" value="SAICAR synthase-like"/>
    <property type="match status" value="1"/>
</dbReference>
<comment type="catalytic activity">
    <reaction evidence="10">
        <text>a 1,2-diacyl-sn-glycero-3-phospho-(1D-myo-inositol-5-phosphate) + ATP = a 1,2-diacyl-sn-glycero-3-phospho-(1D-myo-inositol-4,5-bisphosphate) + ADP + H(+)</text>
        <dbReference type="Rhea" id="RHEA:12280"/>
        <dbReference type="ChEBI" id="CHEBI:15378"/>
        <dbReference type="ChEBI" id="CHEBI:30616"/>
        <dbReference type="ChEBI" id="CHEBI:57795"/>
        <dbReference type="ChEBI" id="CHEBI:58456"/>
        <dbReference type="ChEBI" id="CHEBI:456216"/>
        <dbReference type="EC" id="2.7.1.149"/>
    </reaction>
    <physiologicalReaction direction="left-to-right" evidence="10">
        <dbReference type="Rhea" id="RHEA:12281"/>
    </physiologicalReaction>
</comment>
<dbReference type="GO" id="GO:0046488">
    <property type="term" value="P:phosphatidylinositol metabolic process"/>
    <property type="evidence" value="ECO:0007669"/>
    <property type="project" value="UniProtKB-UniRule"/>
</dbReference>
<name>A0A238BR60_9BILA</name>
<protein>
    <recommendedName>
        <fullName evidence="14">Kinesin-like protein</fullName>
    </recommendedName>
</protein>
<keyword evidence="19" id="KW-1185">Reference proteome</keyword>
<feature type="non-terminal residue" evidence="18">
    <location>
        <position position="710"/>
    </location>
</feature>
<keyword evidence="4 13" id="KW-0547">Nucleotide-binding</keyword>
<dbReference type="GO" id="GO:0008017">
    <property type="term" value="F:microtubule binding"/>
    <property type="evidence" value="ECO:0007669"/>
    <property type="project" value="InterPro"/>
</dbReference>
<comment type="catalytic activity">
    <reaction evidence="11">
        <text>1,2-dihexadecanoyl-sn-glycero-3-phospho-(1D-myo-inositol-5-phosphate) + GTP = 1,2-dihexadecanoyl-sn-glycero-3-phospho-(1D-myo-inositol-4,5-bisphosphate) + GDP + H(+)</text>
        <dbReference type="Rhea" id="RHEA:55964"/>
        <dbReference type="ChEBI" id="CHEBI:15378"/>
        <dbReference type="ChEBI" id="CHEBI:37565"/>
        <dbReference type="ChEBI" id="CHEBI:58189"/>
        <dbReference type="ChEBI" id="CHEBI:83423"/>
        <dbReference type="ChEBI" id="CHEBI:84968"/>
    </reaction>
    <physiologicalReaction direction="left-to-right" evidence="11">
        <dbReference type="Rhea" id="RHEA:55965"/>
    </physiologicalReaction>
</comment>
<feature type="domain" description="Kinesin motor" evidence="16">
    <location>
        <begin position="354"/>
        <end position="674"/>
    </location>
</feature>
<evidence type="ECO:0000256" key="1">
    <source>
        <dbReference type="ARBA" id="ARBA00004245"/>
    </source>
</evidence>
<dbReference type="GO" id="GO:0003777">
    <property type="term" value="F:microtubule motor activity"/>
    <property type="evidence" value="ECO:0007669"/>
    <property type="project" value="InterPro"/>
</dbReference>
<comment type="subcellular location">
    <subcellularLocation>
        <location evidence="1">Cytoplasm</location>
        <location evidence="1">Cytoskeleton</location>
    </subcellularLocation>
</comment>
<keyword evidence="5 13" id="KW-0418">Kinase</keyword>
<evidence type="ECO:0000256" key="5">
    <source>
        <dbReference type="ARBA" id="ARBA00022777"/>
    </source>
</evidence>
<keyword evidence="12 14" id="KW-0505">Motor protein</keyword>
<comment type="catalytic activity">
    <reaction evidence="9">
        <text>1,2-dihexadecanoyl-sn-glycero-3-phospho-(1D-myo-inositol-5-phosphate) + ATP = 1,2-dihexadecanoyl-sn-glycero-3-phospho-(1D-myo-inositol-4,5-bisphosphate) + ADP + H(+)</text>
        <dbReference type="Rhea" id="RHEA:55992"/>
        <dbReference type="ChEBI" id="CHEBI:15378"/>
        <dbReference type="ChEBI" id="CHEBI:30616"/>
        <dbReference type="ChEBI" id="CHEBI:83423"/>
        <dbReference type="ChEBI" id="CHEBI:84968"/>
        <dbReference type="ChEBI" id="CHEBI:456216"/>
    </reaction>
    <physiologicalReaction direction="left-to-right" evidence="9">
        <dbReference type="Rhea" id="RHEA:55993"/>
    </physiologicalReaction>
</comment>
<dbReference type="GO" id="GO:0005874">
    <property type="term" value="C:microtubule"/>
    <property type="evidence" value="ECO:0007669"/>
    <property type="project" value="UniProtKB-KW"/>
</dbReference>
<organism evidence="18 19">
    <name type="scientific">Onchocerca flexuosa</name>
    <dbReference type="NCBI Taxonomy" id="387005"/>
    <lineage>
        <taxon>Eukaryota</taxon>
        <taxon>Metazoa</taxon>
        <taxon>Ecdysozoa</taxon>
        <taxon>Nematoda</taxon>
        <taxon>Chromadorea</taxon>
        <taxon>Rhabditida</taxon>
        <taxon>Spirurina</taxon>
        <taxon>Spiruromorpha</taxon>
        <taxon>Filarioidea</taxon>
        <taxon>Onchocercidae</taxon>
        <taxon>Onchocerca</taxon>
    </lineage>
</organism>
<evidence type="ECO:0000256" key="2">
    <source>
        <dbReference type="ARBA" id="ARBA00022490"/>
    </source>
</evidence>
<evidence type="ECO:0000256" key="11">
    <source>
        <dbReference type="ARBA" id="ARBA00036950"/>
    </source>
</evidence>
<dbReference type="PROSITE" id="PS51455">
    <property type="entry name" value="PIPK"/>
    <property type="match status" value="1"/>
</dbReference>
<dbReference type="Gene3D" id="3.40.850.10">
    <property type="entry name" value="Kinesin motor domain"/>
    <property type="match status" value="1"/>
</dbReference>
<dbReference type="CDD" id="cd17305">
    <property type="entry name" value="PIPKc_PIP5KII"/>
    <property type="match status" value="1"/>
</dbReference>
<accession>A0A238BR60</accession>
<dbReference type="PROSITE" id="PS00411">
    <property type="entry name" value="KINESIN_MOTOR_1"/>
    <property type="match status" value="1"/>
</dbReference>
<evidence type="ECO:0000256" key="8">
    <source>
        <dbReference type="ARBA" id="ARBA00023212"/>
    </source>
</evidence>
<dbReference type="InterPro" id="IPR027483">
    <property type="entry name" value="PInositol-4-P-4/5-kinase_C_sf"/>
</dbReference>
<evidence type="ECO:0000256" key="13">
    <source>
        <dbReference type="PROSITE-ProRule" id="PRU00781"/>
    </source>
</evidence>
<dbReference type="AlphaFoldDB" id="A0A238BR60"/>
<dbReference type="SMART" id="SM00129">
    <property type="entry name" value="KISc"/>
    <property type="match status" value="1"/>
</dbReference>
<evidence type="ECO:0000259" key="16">
    <source>
        <dbReference type="PROSITE" id="PS50067"/>
    </source>
</evidence>
<dbReference type="SUPFAM" id="SSF52540">
    <property type="entry name" value="P-loop containing nucleoside triphosphate hydrolases"/>
    <property type="match status" value="1"/>
</dbReference>
<keyword evidence="7" id="KW-0443">Lipid metabolism</keyword>
<keyword evidence="3 13" id="KW-0808">Transferase</keyword>
<evidence type="ECO:0000256" key="9">
    <source>
        <dbReference type="ARBA" id="ARBA00036478"/>
    </source>
</evidence>
<feature type="region of interest" description="Disordered" evidence="15">
    <location>
        <begin position="282"/>
        <end position="322"/>
    </location>
</feature>
<evidence type="ECO:0000256" key="4">
    <source>
        <dbReference type="ARBA" id="ARBA00022741"/>
    </source>
</evidence>
<evidence type="ECO:0000256" key="12">
    <source>
        <dbReference type="PROSITE-ProRule" id="PRU00283"/>
    </source>
</evidence>
<reference evidence="18 19" key="1">
    <citation type="submission" date="2015-12" db="EMBL/GenBank/DDBJ databases">
        <title>Draft genome of the nematode, Onchocerca flexuosa.</title>
        <authorList>
            <person name="Mitreva M."/>
        </authorList>
    </citation>
    <scope>NUCLEOTIDE SEQUENCE [LARGE SCALE GENOMIC DNA]</scope>
    <source>
        <strain evidence="18">Red Deer</strain>
    </source>
</reference>
<evidence type="ECO:0000256" key="3">
    <source>
        <dbReference type="ARBA" id="ARBA00022679"/>
    </source>
</evidence>
<dbReference type="GO" id="GO:0005524">
    <property type="term" value="F:ATP binding"/>
    <property type="evidence" value="ECO:0007669"/>
    <property type="project" value="UniProtKB-UniRule"/>
</dbReference>
<dbReference type="SMART" id="SM00330">
    <property type="entry name" value="PIPKc"/>
    <property type="match status" value="1"/>
</dbReference>
<dbReference type="Gene3D" id="3.30.810.10">
    <property type="entry name" value="2-Layer Sandwich"/>
    <property type="match status" value="1"/>
</dbReference>
<dbReference type="OrthoDB" id="20783at2759"/>
<dbReference type="InterPro" id="IPR027640">
    <property type="entry name" value="Kinesin-like_fam"/>
</dbReference>
<sequence length="710" mass="80162">MSTKKKTPRKEKKGKGKVLVPKWKLFRAKEPLLSVFMWGVNHSISELLHVPPPGLLMPDDFKASIKVKIDNHFFNKDNMPSHFKIKDYCPNVFRNLREQFGVDQNEYLRSLTYSEPEPELDQVDKSGPRLFVSYDKKFVIKSMDSEAVAELHSVLRSYHEYVVEKHGKTLLPQFLGLYRLTVDGNETYLIVMRNILGRKYAVHRKYDLKGSTVQRQATDKEKTKELPTLKDNDFLEDKYKLILPDDAREKLLSMLRDDTEFLTRMHLMDYSLLVGIHDMDKGEQEAAAQQPGEPSEGEVSADELVPTPPDSPLPSTGAFAPIPSGGPDLDDEFYAIPSNPESDKRLIYFIGLVDILTYYGVKKKTASAAKAVKYGLDADNISTVKPDQEPPRIFTFDAVFGEESDQFSVYNIAARHIVDNVLKGYNGTILAYGQTGTGKTFTMLGNNSYPGIIPNSFVHIFDYIAKCQQDKTFLVRVSYLEIYNEKIRDLLAKNPMHGLEIKERPDIGVYVKDLSSVTVSGADHMERIMQFGNNYRSTGATKMNVDSSRSHALFTVTIECSEKIGDRCHITQGKLQLVDLAGSERQVKSGSSGNRLKEAARINLSLSSLGNVISALVDSKTVHIPYRNSKLTRLLQDSLGGNSKTLMFANIGPASYNYDETVSTLRYANRAKNIQNVVRINEDPKDALLRKFQLEIEHLKRLLEKGLETF</sequence>
<dbReference type="Proteomes" id="UP000242913">
    <property type="component" value="Unassembled WGS sequence"/>
</dbReference>
<feature type="binding site" evidence="12">
    <location>
        <begin position="433"/>
        <end position="440"/>
    </location>
    <ligand>
        <name>ATP</name>
        <dbReference type="ChEBI" id="CHEBI:30616"/>
    </ligand>
</feature>
<gene>
    <name evidence="18" type="ORF">X798_05073</name>
</gene>
<evidence type="ECO:0000256" key="7">
    <source>
        <dbReference type="ARBA" id="ARBA00023098"/>
    </source>
</evidence>
<evidence type="ECO:0000313" key="19">
    <source>
        <dbReference type="Proteomes" id="UP000242913"/>
    </source>
</evidence>
<evidence type="ECO:0000313" key="18">
    <source>
        <dbReference type="EMBL" id="OZC07861.1"/>
    </source>
</evidence>
<keyword evidence="6 13" id="KW-0067">ATP-binding</keyword>
<dbReference type="Pfam" id="PF00225">
    <property type="entry name" value="Kinesin"/>
    <property type="match status" value="1"/>
</dbReference>
<dbReference type="PROSITE" id="PS50067">
    <property type="entry name" value="KINESIN_MOTOR_2"/>
    <property type="match status" value="1"/>
</dbReference>
<evidence type="ECO:0000259" key="17">
    <source>
        <dbReference type="PROSITE" id="PS51455"/>
    </source>
</evidence>
<dbReference type="GO" id="GO:0007018">
    <property type="term" value="P:microtubule-based movement"/>
    <property type="evidence" value="ECO:0007669"/>
    <property type="project" value="InterPro"/>
</dbReference>
<keyword evidence="2" id="KW-0963">Cytoplasm</keyword>
<dbReference type="InterPro" id="IPR027417">
    <property type="entry name" value="P-loop_NTPase"/>
</dbReference>
<dbReference type="FunFam" id="3.30.800.10:FF:000002">
    <property type="entry name" value="Phosphatidylinositol 5-phosphate 4-kinase type-2 beta"/>
    <property type="match status" value="1"/>
</dbReference>
<dbReference type="Gene3D" id="3.30.800.10">
    <property type="entry name" value="Phosphatidylinositol Phosphate Kinase II Beta"/>
    <property type="match status" value="1"/>
</dbReference>